<dbReference type="Proteomes" id="UP001465755">
    <property type="component" value="Unassembled WGS sequence"/>
</dbReference>
<dbReference type="Gene3D" id="3.80.10.10">
    <property type="entry name" value="Ribonuclease Inhibitor"/>
    <property type="match status" value="2"/>
</dbReference>
<protein>
    <submittedName>
        <fullName evidence="3">Uncharacterized protein</fullName>
    </submittedName>
</protein>
<dbReference type="GO" id="GO:0005930">
    <property type="term" value="C:axoneme"/>
    <property type="evidence" value="ECO:0007669"/>
    <property type="project" value="UniProtKB-SubCell"/>
</dbReference>
<dbReference type="InterPro" id="IPR032675">
    <property type="entry name" value="LRR_dom_sf"/>
</dbReference>
<evidence type="ECO:0000313" key="3">
    <source>
        <dbReference type="EMBL" id="KAK9787247.1"/>
    </source>
</evidence>
<sequence length="697" mass="76739">MEEALTGLYEQAVSSGAIEDTKAYSEGMLYLAETIETTVSREDAVRFNFLLCQQLIPAYQGRPDSDSGLLEEVLFDALGDRCWQEQDTSLASALPLALAMMTWADDKEAVSLLAAQFMDIAREDAEENKSEQLAVRALRVCETLQCHWCHWLAEEGFEPGQGEVNTMAHCTLHLSNLPFSENVRREALQCCQRLLSSVQAPAMMRALEHLQRQGKQEAAMALQHLNHQAASCWPAPGSGLPAKSSTSSDSSETEDSAQTEVAEWRKERWAAIRPTLLPAATAWLRAKGRPQGWELCSQLPEHAEVIMSALNLLRFMLLRERSGGTNHTMITEPGILLHLREATLQPLQAACKKCLNMLRLQKTVIEDRKVPQEIWGMIHLNLAKLCKPSNTGTQPTAEQLVQLGQSRFLPVAKWLDAHKTGVSGVHVSVVCCSYNTQTCPGRHEYLAALLGSLKSVPVRLHLNFTCGGREHFFMTQLSQRFLKDLSSSMTSLSLSCRMSTRSITALAQLTRLTQLDLTIMHHKCAVSQADLAALGRMQALQTLQLRFLTLPAATNTSQLQYLSLEFLQHSPITQLKLAYTPTILENAPALASLQQLTLMGYHSQGPLAVPAVLSSLCALSRLELDGVQLTGNLQGLSTLPQLSELHLEGVKGDDESSSELQLISAVGNMSKLRSLFIANGCSSGVDASSESQFYNEF</sequence>
<evidence type="ECO:0000256" key="2">
    <source>
        <dbReference type="SAM" id="MobiDB-lite"/>
    </source>
</evidence>
<reference evidence="3 4" key="1">
    <citation type="journal article" date="2024" name="Nat. Commun.">
        <title>Phylogenomics reveals the evolutionary origins of lichenization in chlorophyte algae.</title>
        <authorList>
            <person name="Puginier C."/>
            <person name="Libourel C."/>
            <person name="Otte J."/>
            <person name="Skaloud P."/>
            <person name="Haon M."/>
            <person name="Grisel S."/>
            <person name="Petersen M."/>
            <person name="Berrin J.G."/>
            <person name="Delaux P.M."/>
            <person name="Dal Grande F."/>
            <person name="Keller J."/>
        </authorList>
    </citation>
    <scope>NUCLEOTIDE SEQUENCE [LARGE SCALE GENOMIC DNA]</scope>
    <source>
        <strain evidence="3 4">SAG 2036</strain>
    </source>
</reference>
<keyword evidence="4" id="KW-1185">Reference proteome</keyword>
<proteinExistence type="predicted"/>
<name>A0AAW1NMX3_9CHLO</name>
<evidence type="ECO:0000256" key="1">
    <source>
        <dbReference type="ARBA" id="ARBA00004430"/>
    </source>
</evidence>
<dbReference type="SUPFAM" id="SSF52047">
    <property type="entry name" value="RNI-like"/>
    <property type="match status" value="1"/>
</dbReference>
<accession>A0AAW1NMX3</accession>
<feature type="region of interest" description="Disordered" evidence="2">
    <location>
        <begin position="236"/>
        <end position="260"/>
    </location>
</feature>
<evidence type="ECO:0000313" key="4">
    <source>
        <dbReference type="Proteomes" id="UP001465755"/>
    </source>
</evidence>
<organism evidence="3 4">
    <name type="scientific">Symbiochloris irregularis</name>
    <dbReference type="NCBI Taxonomy" id="706552"/>
    <lineage>
        <taxon>Eukaryota</taxon>
        <taxon>Viridiplantae</taxon>
        <taxon>Chlorophyta</taxon>
        <taxon>core chlorophytes</taxon>
        <taxon>Trebouxiophyceae</taxon>
        <taxon>Trebouxiales</taxon>
        <taxon>Trebouxiaceae</taxon>
        <taxon>Symbiochloris</taxon>
    </lineage>
</organism>
<comment type="subcellular location">
    <subcellularLocation>
        <location evidence="1">Cytoplasm</location>
        <location evidence="1">Cytoskeleton</location>
        <location evidence="1">Cilium axoneme</location>
    </subcellularLocation>
</comment>
<gene>
    <name evidence="3" type="ORF">WJX73_008635</name>
</gene>
<dbReference type="AlphaFoldDB" id="A0AAW1NMX3"/>
<dbReference type="EMBL" id="JALJOQ010000253">
    <property type="protein sequence ID" value="KAK9787247.1"/>
    <property type="molecule type" value="Genomic_DNA"/>
</dbReference>
<comment type="caution">
    <text evidence="3">The sequence shown here is derived from an EMBL/GenBank/DDBJ whole genome shotgun (WGS) entry which is preliminary data.</text>
</comment>